<feature type="transmembrane region" description="Helical" evidence="10">
    <location>
        <begin position="116"/>
        <end position="136"/>
    </location>
</feature>
<dbReference type="Pfam" id="PF02949">
    <property type="entry name" value="7tm_6"/>
    <property type="match status" value="1"/>
</dbReference>
<gene>
    <name evidence="11" type="primary">Or232</name>
    <name evidence="11" type="ORF">TcasGA2_TC030390</name>
</gene>
<dbReference type="AlphaFoldDB" id="D2A3Z1"/>
<comment type="caution">
    <text evidence="10">Lacks conserved residue(s) required for the propagation of feature annotation.</text>
</comment>
<dbReference type="GO" id="GO:0050911">
    <property type="term" value="P:detection of chemical stimulus involved in sensory perception of smell"/>
    <property type="evidence" value="ECO:0000318"/>
    <property type="project" value="GO_Central"/>
</dbReference>
<keyword evidence="9 10" id="KW-0807">Transducer</keyword>
<protein>
    <recommendedName>
        <fullName evidence="10">Odorant receptor</fullName>
    </recommendedName>
</protein>
<feature type="transmembrane region" description="Helical" evidence="10">
    <location>
        <begin position="284"/>
        <end position="305"/>
    </location>
</feature>
<evidence type="ECO:0000256" key="6">
    <source>
        <dbReference type="ARBA" id="ARBA00022989"/>
    </source>
</evidence>
<evidence type="ECO:0000256" key="7">
    <source>
        <dbReference type="ARBA" id="ARBA00023136"/>
    </source>
</evidence>
<dbReference type="HOGENOM" id="CLU_059644_0_0_1"/>
<dbReference type="PhylomeDB" id="D2A3Z1"/>
<evidence type="ECO:0000256" key="3">
    <source>
        <dbReference type="ARBA" id="ARBA00022606"/>
    </source>
</evidence>
<evidence type="ECO:0000256" key="10">
    <source>
        <dbReference type="RuleBase" id="RU351113"/>
    </source>
</evidence>
<keyword evidence="6 10" id="KW-1133">Transmembrane helix</keyword>
<dbReference type="InterPro" id="IPR004117">
    <property type="entry name" value="7tm6_olfct_rcpt"/>
</dbReference>
<feature type="transmembrane region" description="Helical" evidence="10">
    <location>
        <begin position="156"/>
        <end position="173"/>
    </location>
</feature>
<feature type="transmembrane region" description="Helical" evidence="10">
    <location>
        <begin position="180"/>
        <end position="200"/>
    </location>
</feature>
<reference evidence="11 12" key="1">
    <citation type="journal article" date="2008" name="Nature">
        <title>The genome of the model beetle and pest Tribolium castaneum.</title>
        <authorList>
            <consortium name="Tribolium Genome Sequencing Consortium"/>
            <person name="Richards S."/>
            <person name="Gibbs R.A."/>
            <person name="Weinstock G.M."/>
            <person name="Brown S.J."/>
            <person name="Denell R."/>
            <person name="Beeman R.W."/>
            <person name="Gibbs R."/>
            <person name="Beeman R.W."/>
            <person name="Brown S.J."/>
            <person name="Bucher G."/>
            <person name="Friedrich M."/>
            <person name="Grimmelikhuijzen C.J."/>
            <person name="Klingler M."/>
            <person name="Lorenzen M."/>
            <person name="Richards S."/>
            <person name="Roth S."/>
            <person name="Schroder R."/>
            <person name="Tautz D."/>
            <person name="Zdobnov E.M."/>
            <person name="Muzny D."/>
            <person name="Gibbs R.A."/>
            <person name="Weinstock G.M."/>
            <person name="Attaway T."/>
            <person name="Bell S."/>
            <person name="Buhay C.J."/>
            <person name="Chandrabose M.N."/>
            <person name="Chavez D."/>
            <person name="Clerk-Blankenburg K.P."/>
            <person name="Cree A."/>
            <person name="Dao M."/>
            <person name="Davis C."/>
            <person name="Chacko J."/>
            <person name="Dinh H."/>
            <person name="Dugan-Rocha S."/>
            <person name="Fowler G."/>
            <person name="Garner T.T."/>
            <person name="Garnes J."/>
            <person name="Gnirke A."/>
            <person name="Hawes A."/>
            <person name="Hernandez J."/>
            <person name="Hines S."/>
            <person name="Holder M."/>
            <person name="Hume J."/>
            <person name="Jhangiani S.N."/>
            <person name="Joshi V."/>
            <person name="Khan Z.M."/>
            <person name="Jackson L."/>
            <person name="Kovar C."/>
            <person name="Kowis A."/>
            <person name="Lee S."/>
            <person name="Lewis L.R."/>
            <person name="Margolis J."/>
            <person name="Morgan M."/>
            <person name="Nazareth L.V."/>
            <person name="Nguyen N."/>
            <person name="Okwuonu G."/>
            <person name="Parker D."/>
            <person name="Richards S."/>
            <person name="Ruiz S.J."/>
            <person name="Santibanez J."/>
            <person name="Savard J."/>
            <person name="Scherer S.E."/>
            <person name="Schneider B."/>
            <person name="Sodergren E."/>
            <person name="Tautz D."/>
            <person name="Vattahil S."/>
            <person name="Villasana D."/>
            <person name="White C.S."/>
            <person name="Wright R."/>
            <person name="Park Y."/>
            <person name="Beeman R.W."/>
            <person name="Lord J."/>
            <person name="Oppert B."/>
            <person name="Lorenzen M."/>
            <person name="Brown S."/>
            <person name="Wang L."/>
            <person name="Savard J."/>
            <person name="Tautz D."/>
            <person name="Richards S."/>
            <person name="Weinstock G."/>
            <person name="Gibbs R.A."/>
            <person name="Liu Y."/>
            <person name="Worley K."/>
            <person name="Weinstock G."/>
            <person name="Elsik C.G."/>
            <person name="Reese J.T."/>
            <person name="Elhaik E."/>
            <person name="Landan G."/>
            <person name="Graur D."/>
            <person name="Arensburger P."/>
            <person name="Atkinson P."/>
            <person name="Beeman R.W."/>
            <person name="Beidler J."/>
            <person name="Brown S.J."/>
            <person name="Demuth J.P."/>
            <person name="Drury D.W."/>
            <person name="Du Y.Z."/>
            <person name="Fujiwara H."/>
            <person name="Lorenzen M."/>
            <person name="Maselli V."/>
            <person name="Osanai M."/>
            <person name="Park Y."/>
            <person name="Robertson H.M."/>
            <person name="Tu Z."/>
            <person name="Wang J.J."/>
            <person name="Wang S."/>
            <person name="Richards S."/>
            <person name="Song H."/>
            <person name="Zhang L."/>
            <person name="Sodergren E."/>
            <person name="Werner D."/>
            <person name="Stanke M."/>
            <person name="Morgenstern B."/>
            <person name="Solovyev V."/>
            <person name="Kosarev P."/>
            <person name="Brown G."/>
            <person name="Chen H.C."/>
            <person name="Ermolaeva O."/>
            <person name="Hlavina W."/>
            <person name="Kapustin Y."/>
            <person name="Kiryutin B."/>
            <person name="Kitts P."/>
            <person name="Maglott D."/>
            <person name="Pruitt K."/>
            <person name="Sapojnikov V."/>
            <person name="Souvorov A."/>
            <person name="Mackey A.J."/>
            <person name="Waterhouse R.M."/>
            <person name="Wyder S."/>
            <person name="Zdobnov E.M."/>
            <person name="Zdobnov E.M."/>
            <person name="Wyder S."/>
            <person name="Kriventseva E.V."/>
            <person name="Kadowaki T."/>
            <person name="Bork P."/>
            <person name="Aranda M."/>
            <person name="Bao R."/>
            <person name="Beermann A."/>
            <person name="Berns N."/>
            <person name="Bolognesi R."/>
            <person name="Bonneton F."/>
            <person name="Bopp D."/>
            <person name="Brown S.J."/>
            <person name="Bucher G."/>
            <person name="Butts T."/>
            <person name="Chaumot A."/>
            <person name="Denell R.E."/>
            <person name="Ferrier D.E."/>
            <person name="Friedrich M."/>
            <person name="Gordon C.M."/>
            <person name="Jindra M."/>
            <person name="Klingler M."/>
            <person name="Lan Q."/>
            <person name="Lattorff H.M."/>
            <person name="Laudet V."/>
            <person name="von Levetsow C."/>
            <person name="Liu Z."/>
            <person name="Lutz R."/>
            <person name="Lynch J.A."/>
            <person name="da Fonseca R.N."/>
            <person name="Posnien N."/>
            <person name="Reuter R."/>
            <person name="Roth S."/>
            <person name="Savard J."/>
            <person name="Schinko J.B."/>
            <person name="Schmitt C."/>
            <person name="Schoppmeier M."/>
            <person name="Schroder R."/>
            <person name="Shippy T.D."/>
            <person name="Simonnet F."/>
            <person name="Marques-Souza H."/>
            <person name="Tautz D."/>
            <person name="Tomoyasu Y."/>
            <person name="Trauner J."/>
            <person name="Van der Zee M."/>
            <person name="Vervoort M."/>
            <person name="Wittkopp N."/>
            <person name="Wimmer E.A."/>
            <person name="Yang X."/>
            <person name="Jones A.K."/>
            <person name="Sattelle D.B."/>
            <person name="Ebert P.R."/>
            <person name="Nelson D."/>
            <person name="Scott J.G."/>
            <person name="Beeman R.W."/>
            <person name="Muthukrishnan S."/>
            <person name="Kramer K.J."/>
            <person name="Arakane Y."/>
            <person name="Beeman R.W."/>
            <person name="Zhu Q."/>
            <person name="Hogenkamp D."/>
            <person name="Dixit R."/>
            <person name="Oppert B."/>
            <person name="Jiang H."/>
            <person name="Zou Z."/>
            <person name="Marshall J."/>
            <person name="Elpidina E."/>
            <person name="Vinokurov K."/>
            <person name="Oppert C."/>
            <person name="Zou Z."/>
            <person name="Evans J."/>
            <person name="Lu Z."/>
            <person name="Zhao P."/>
            <person name="Sumathipala N."/>
            <person name="Altincicek B."/>
            <person name="Vilcinskas A."/>
            <person name="Williams M."/>
            <person name="Hultmark D."/>
            <person name="Hetru C."/>
            <person name="Jiang H."/>
            <person name="Grimmelikhuijzen C.J."/>
            <person name="Hauser F."/>
            <person name="Cazzamali G."/>
            <person name="Williamson M."/>
            <person name="Park Y."/>
            <person name="Li B."/>
            <person name="Tanaka Y."/>
            <person name="Predel R."/>
            <person name="Neupert S."/>
            <person name="Schachtner J."/>
            <person name="Verleyen P."/>
            <person name="Raible F."/>
            <person name="Bork P."/>
            <person name="Friedrich M."/>
            <person name="Walden K.K."/>
            <person name="Robertson H.M."/>
            <person name="Angeli S."/>
            <person name="Foret S."/>
            <person name="Bucher G."/>
            <person name="Schuetz S."/>
            <person name="Maleszka R."/>
            <person name="Wimmer E.A."/>
            <person name="Beeman R.W."/>
            <person name="Lorenzen M."/>
            <person name="Tomoyasu Y."/>
            <person name="Miller S.C."/>
            <person name="Grossmann D."/>
            <person name="Bucher G."/>
        </authorList>
    </citation>
    <scope>NUCLEOTIDE SEQUENCE [LARGE SCALE GENOMIC DNA]</scope>
    <source>
        <strain evidence="11 12">Georgia GA2</strain>
    </source>
</reference>
<accession>D2A3Z1</accession>
<dbReference type="GO" id="GO:0007165">
    <property type="term" value="P:signal transduction"/>
    <property type="evidence" value="ECO:0007669"/>
    <property type="project" value="UniProtKB-KW"/>
</dbReference>
<evidence type="ECO:0000256" key="4">
    <source>
        <dbReference type="ARBA" id="ARBA00022692"/>
    </source>
</evidence>
<organism evidence="11 12">
    <name type="scientific">Tribolium castaneum</name>
    <name type="common">Red flour beetle</name>
    <dbReference type="NCBI Taxonomy" id="7070"/>
    <lineage>
        <taxon>Eukaryota</taxon>
        <taxon>Metazoa</taxon>
        <taxon>Ecdysozoa</taxon>
        <taxon>Arthropoda</taxon>
        <taxon>Hexapoda</taxon>
        <taxon>Insecta</taxon>
        <taxon>Pterygota</taxon>
        <taxon>Neoptera</taxon>
        <taxon>Endopterygota</taxon>
        <taxon>Coleoptera</taxon>
        <taxon>Polyphaga</taxon>
        <taxon>Cucujiformia</taxon>
        <taxon>Tenebrionidae</taxon>
        <taxon>Tenebrionidae incertae sedis</taxon>
        <taxon>Tribolium</taxon>
    </lineage>
</organism>
<dbReference type="GO" id="GO:0004984">
    <property type="term" value="F:olfactory receptor activity"/>
    <property type="evidence" value="ECO:0000318"/>
    <property type="project" value="GO_Central"/>
</dbReference>
<dbReference type="PANTHER" id="PTHR21137:SF35">
    <property type="entry name" value="ODORANT RECEPTOR 19A-RELATED"/>
    <property type="match status" value="1"/>
</dbReference>
<keyword evidence="3 10" id="KW-0716">Sensory transduction</keyword>
<comment type="subcellular location">
    <subcellularLocation>
        <location evidence="1 10">Cell membrane</location>
        <topology evidence="1 10">Multi-pass membrane protein</topology>
    </subcellularLocation>
</comment>
<keyword evidence="8 10" id="KW-0675">Receptor</keyword>
<dbReference type="GO" id="GO:0005549">
    <property type="term" value="F:odorant binding"/>
    <property type="evidence" value="ECO:0007669"/>
    <property type="project" value="InterPro"/>
</dbReference>
<comment type="similarity">
    <text evidence="10">Belongs to the insect chemoreceptor superfamily. Heteromeric odorant receptor channel (TC 1.A.69) family.</text>
</comment>
<keyword evidence="7 10" id="KW-0472">Membrane</keyword>
<keyword evidence="5 10" id="KW-0552">Olfaction</keyword>
<evidence type="ECO:0000256" key="9">
    <source>
        <dbReference type="ARBA" id="ARBA00023224"/>
    </source>
</evidence>
<feature type="transmembrane region" description="Helical" evidence="10">
    <location>
        <begin position="250"/>
        <end position="272"/>
    </location>
</feature>
<dbReference type="GO" id="GO:0005886">
    <property type="term" value="C:plasma membrane"/>
    <property type="evidence" value="ECO:0000318"/>
    <property type="project" value="GO_Central"/>
</dbReference>
<evidence type="ECO:0000313" key="11">
    <source>
        <dbReference type="EMBL" id="EFA05792.1"/>
    </source>
</evidence>
<evidence type="ECO:0000256" key="5">
    <source>
        <dbReference type="ARBA" id="ARBA00022725"/>
    </source>
</evidence>
<evidence type="ECO:0000256" key="2">
    <source>
        <dbReference type="ARBA" id="ARBA00022475"/>
    </source>
</evidence>
<dbReference type="EMBL" id="KQ971348">
    <property type="protein sequence ID" value="EFA05792.1"/>
    <property type="molecule type" value="Genomic_DNA"/>
</dbReference>
<evidence type="ECO:0000256" key="8">
    <source>
        <dbReference type="ARBA" id="ARBA00023170"/>
    </source>
</evidence>
<dbReference type="PANTHER" id="PTHR21137">
    <property type="entry name" value="ODORANT RECEPTOR"/>
    <property type="match status" value="1"/>
</dbReference>
<keyword evidence="12" id="KW-1185">Reference proteome</keyword>
<dbReference type="InParanoid" id="D2A3Z1"/>
<dbReference type="Proteomes" id="UP000007266">
    <property type="component" value="Linkage group 6"/>
</dbReference>
<feature type="transmembrane region" description="Helical" evidence="10">
    <location>
        <begin position="30"/>
        <end position="48"/>
    </location>
</feature>
<evidence type="ECO:0000313" key="12">
    <source>
        <dbReference type="Proteomes" id="UP000007266"/>
    </source>
</evidence>
<keyword evidence="4 10" id="KW-0812">Transmembrane</keyword>
<feature type="transmembrane region" description="Helical" evidence="10">
    <location>
        <begin position="344"/>
        <end position="364"/>
    </location>
</feature>
<evidence type="ECO:0000256" key="1">
    <source>
        <dbReference type="ARBA" id="ARBA00004651"/>
    </source>
</evidence>
<reference evidence="11 12" key="2">
    <citation type="journal article" date="2010" name="Nucleic Acids Res.">
        <title>BeetleBase in 2010: revisions to provide comprehensive genomic information for Tribolium castaneum.</title>
        <authorList>
            <person name="Kim H.S."/>
            <person name="Murphy T."/>
            <person name="Xia J."/>
            <person name="Caragea D."/>
            <person name="Park Y."/>
            <person name="Beeman R.W."/>
            <person name="Lorenzen M.D."/>
            <person name="Butcher S."/>
            <person name="Manak J.R."/>
            <person name="Brown S.J."/>
        </authorList>
    </citation>
    <scope>GENOME REANNOTATION</scope>
    <source>
        <strain evidence="11 12">Georgia GA2</strain>
    </source>
</reference>
<sequence length="376" mass="43868">MLDLNDPFAVLKKFYIDFGYHKIVKSCNTFFITLYSLAYALQIYYLIYHFTPDIIQKYSLALLMSIYLLSTLIFSAVYEKTILQTYDMFIRVAWPHTNVSQKLETIIQKRVTIIKILNNFFVSAICVMCVFNMPLFGDQSDFLLSIQVFGEYFGDWSFIPSFFYYLGFSILGYNAARMLFILLYGVLHLEVQILLINELVSKFSEINTLDDFGNEEYQSCVYTILCDCITHDVVLKKIMSDLSRKVQNGIPIFLIVLLFCLISLFFFTLTYMGTLSFIMQFRMVAFLLTIIVVIFSYSMVGQHLLNQASLLFDELLKCPWYVWSTNNHKIYQIFLLNSIRPIKIIYAGVCLDGGFFLSMTRITFCNAYMLKQLRDS</sequence>
<proteinExistence type="inferred from homology"/>
<keyword evidence="2" id="KW-1003">Cell membrane</keyword>
<name>D2A3Z1_TRICA</name>
<feature type="transmembrane region" description="Helical" evidence="10">
    <location>
        <begin position="60"/>
        <end position="78"/>
    </location>
</feature>